<name>A0AAW2GI51_9HYME</name>
<evidence type="ECO:0000313" key="2">
    <source>
        <dbReference type="Proteomes" id="UP001430953"/>
    </source>
</evidence>
<dbReference type="Proteomes" id="UP001430953">
    <property type="component" value="Unassembled WGS sequence"/>
</dbReference>
<proteinExistence type="predicted"/>
<accession>A0AAW2GI51</accession>
<protein>
    <submittedName>
        <fullName evidence="1">Uncharacterized protein</fullName>
    </submittedName>
</protein>
<organism evidence="1 2">
    <name type="scientific">Cardiocondyla obscurior</name>
    <dbReference type="NCBI Taxonomy" id="286306"/>
    <lineage>
        <taxon>Eukaryota</taxon>
        <taxon>Metazoa</taxon>
        <taxon>Ecdysozoa</taxon>
        <taxon>Arthropoda</taxon>
        <taxon>Hexapoda</taxon>
        <taxon>Insecta</taxon>
        <taxon>Pterygota</taxon>
        <taxon>Neoptera</taxon>
        <taxon>Endopterygota</taxon>
        <taxon>Hymenoptera</taxon>
        <taxon>Apocrita</taxon>
        <taxon>Aculeata</taxon>
        <taxon>Formicoidea</taxon>
        <taxon>Formicidae</taxon>
        <taxon>Myrmicinae</taxon>
        <taxon>Cardiocondyla</taxon>
    </lineage>
</organism>
<dbReference type="AlphaFoldDB" id="A0AAW2GI51"/>
<evidence type="ECO:0000313" key="1">
    <source>
        <dbReference type="EMBL" id="KAL0127896.1"/>
    </source>
</evidence>
<sequence>MISVVGMTNYNRPRSAFSLEEILNSGSGRPVRVATHHNNFILVCSTFYFRDVFSFYSGAVFFNHAADRSALVAIVTKNTKKGFARPRERFMINSVFSPLVRFR</sequence>
<gene>
    <name evidence="1" type="ORF">PUN28_003274</name>
</gene>
<dbReference type="EMBL" id="JADYXP020000003">
    <property type="protein sequence ID" value="KAL0127896.1"/>
    <property type="molecule type" value="Genomic_DNA"/>
</dbReference>
<keyword evidence="2" id="KW-1185">Reference proteome</keyword>
<comment type="caution">
    <text evidence="1">The sequence shown here is derived from an EMBL/GenBank/DDBJ whole genome shotgun (WGS) entry which is preliminary data.</text>
</comment>
<reference evidence="1 2" key="1">
    <citation type="submission" date="2023-03" db="EMBL/GenBank/DDBJ databases">
        <title>High recombination rates correlate with genetic variation in Cardiocondyla obscurior ants.</title>
        <authorList>
            <person name="Errbii M."/>
        </authorList>
    </citation>
    <scope>NUCLEOTIDE SEQUENCE [LARGE SCALE GENOMIC DNA]</scope>
    <source>
        <strain evidence="1">Alpha-2009</strain>
        <tissue evidence="1">Whole body</tissue>
    </source>
</reference>